<evidence type="ECO:0000256" key="2">
    <source>
        <dbReference type="ARBA" id="ARBA00010488"/>
    </source>
</evidence>
<evidence type="ECO:0000313" key="9">
    <source>
        <dbReference type="EMBL" id="RQX02658.1"/>
    </source>
</evidence>
<keyword evidence="10" id="KW-1185">Reference proteome</keyword>
<dbReference type="Pfam" id="PF00535">
    <property type="entry name" value="Glycos_transf_2"/>
    <property type="match status" value="1"/>
</dbReference>
<dbReference type="GO" id="GO:0047355">
    <property type="term" value="F:CDP-glycerol glycerophosphotransferase activity"/>
    <property type="evidence" value="ECO:0007669"/>
    <property type="project" value="InterPro"/>
</dbReference>
<dbReference type="Gene3D" id="3.40.50.11820">
    <property type="match status" value="1"/>
</dbReference>
<dbReference type="InterPro" id="IPR043149">
    <property type="entry name" value="TagF_N"/>
</dbReference>
<dbReference type="Proteomes" id="UP000282312">
    <property type="component" value="Unassembled WGS sequence"/>
</dbReference>
<evidence type="ECO:0000256" key="6">
    <source>
        <dbReference type="ARBA" id="ARBA00023136"/>
    </source>
</evidence>
<keyword evidence="3" id="KW-1003">Cell membrane</keyword>
<gene>
    <name evidence="9" type="ORF">DLJ59_14920</name>
</gene>
<comment type="subcellular location">
    <subcellularLocation>
        <location evidence="1">Cell membrane</location>
        <topology evidence="1">Peripheral membrane protein</topology>
    </subcellularLocation>
</comment>
<evidence type="ECO:0000313" key="10">
    <source>
        <dbReference type="Proteomes" id="UP000282312"/>
    </source>
</evidence>
<dbReference type="Gene3D" id="3.40.50.12580">
    <property type="match status" value="1"/>
</dbReference>
<dbReference type="InterPro" id="IPR007554">
    <property type="entry name" value="Glycerophosphate_synth"/>
</dbReference>
<evidence type="ECO:0000256" key="4">
    <source>
        <dbReference type="ARBA" id="ARBA00022679"/>
    </source>
</evidence>
<keyword evidence="5" id="KW-0777">Teichoic acid biosynthesis</keyword>
<dbReference type="PANTHER" id="PTHR22916">
    <property type="entry name" value="GLYCOSYLTRANSFERASE"/>
    <property type="match status" value="1"/>
</dbReference>
<evidence type="ECO:0000259" key="8">
    <source>
        <dbReference type="Pfam" id="PF00535"/>
    </source>
</evidence>
<feature type="region of interest" description="Disordered" evidence="7">
    <location>
        <begin position="1"/>
        <end position="27"/>
    </location>
</feature>
<evidence type="ECO:0000256" key="5">
    <source>
        <dbReference type="ARBA" id="ARBA00022944"/>
    </source>
</evidence>
<dbReference type="GO" id="GO:0019350">
    <property type="term" value="P:teichoic acid biosynthetic process"/>
    <property type="evidence" value="ECO:0007669"/>
    <property type="project" value="UniProtKB-KW"/>
</dbReference>
<dbReference type="InterPro" id="IPR001173">
    <property type="entry name" value="Glyco_trans_2-like"/>
</dbReference>
<evidence type="ECO:0000256" key="7">
    <source>
        <dbReference type="SAM" id="MobiDB-lite"/>
    </source>
</evidence>
<evidence type="ECO:0000256" key="3">
    <source>
        <dbReference type="ARBA" id="ARBA00022475"/>
    </source>
</evidence>
<dbReference type="Gene3D" id="3.90.550.10">
    <property type="entry name" value="Spore Coat Polysaccharide Biosynthesis Protein SpsA, Chain A"/>
    <property type="match status" value="1"/>
</dbReference>
<comment type="caution">
    <text evidence="9">The sequence shown here is derived from an EMBL/GenBank/DDBJ whole genome shotgun (WGS) entry which is preliminary data.</text>
</comment>
<feature type="domain" description="Glycosyltransferase 2-like" evidence="8">
    <location>
        <begin position="79"/>
        <end position="228"/>
    </location>
</feature>
<dbReference type="SUPFAM" id="SSF53756">
    <property type="entry name" value="UDP-Glycosyltransferase/glycogen phosphorylase"/>
    <property type="match status" value="1"/>
</dbReference>
<feature type="compositionally biased region" description="Gly residues" evidence="7">
    <location>
        <begin position="1"/>
        <end position="10"/>
    </location>
</feature>
<name>A0A3N9WPA7_9ACTN</name>
<dbReference type="Pfam" id="PF04464">
    <property type="entry name" value="Glyphos_transf"/>
    <property type="match status" value="1"/>
</dbReference>
<keyword evidence="6" id="KW-0472">Membrane</keyword>
<reference evidence="9 10" key="1">
    <citation type="submission" date="2018-05" db="EMBL/GenBank/DDBJ databases">
        <title>Micromonospora from Atacama Desert.</title>
        <authorList>
            <person name="Carro L."/>
            <person name="Goodfellow M."/>
            <person name="Klenk H.-P."/>
        </authorList>
    </citation>
    <scope>NUCLEOTIDE SEQUENCE [LARGE SCALE GENOMIC DNA]</scope>
    <source>
        <strain evidence="9 10">LB39</strain>
    </source>
</reference>
<dbReference type="InterPro" id="IPR043148">
    <property type="entry name" value="TagF_C"/>
</dbReference>
<dbReference type="SUPFAM" id="SSF53448">
    <property type="entry name" value="Nucleotide-diphospho-sugar transferases"/>
    <property type="match status" value="1"/>
</dbReference>
<sequence>MPVSCGGGRTGRCRTPVGAPRSTRPPCPTTCSTRSPISTPSCCGANREPAAALPADVCPAFPAPFPVESRVVDPAPQVTIIVPVYNVEDYLPETLQSIAAQTVFSQCHVILVDDGSTDGSDLLAKQFAAEHPNVTALQQRNSGPGAARNLALDLADTPYVAFVDSDDLLPPRAIEVLLTAIVANKASISIGDMDTFPKRTAFLWKKPFGKGDRLLESVVDAPELIFDAGPCHKLYDLAQLRQHGLRFREGVHFEDAFLAIPMLLKAERIALVDSVVYNYRRRESGSSIMDNLFIREQNYWDHLELCETLANLRPELDVFRREVLERFLVRSYQGFAMRAHTLFDDAALWRIFEKCTQIYQDIDAAFIARWTADTRHRVAYLAFKSYDFDLFARPWERVHGVVACGGELHLDYPVTPALLPLTRVSAVSVRLEQVRLTESGEALKVSGHVQINGLPMHRPIRTPLALRLRGGKLTVPATLERRSDLKSADDSREWSGFAAEVPVAQLRTGNHLLRLVFLTETGQASRQCLISAAYLRDAPMKRSGDTRILPGFAGRENATLLVQRASGAEGRRRWHRMLVRKDLRHVVSRRPFWKQRLLRLLTEPFMRGRDVWLVGERKDTAQDNSWHLFRHLRKVERRRNAYYVIASDSPDRERLSGLGNVVKYDSFRHKFLMLHATKLINSYDIDSYMLPSTWERGQYLKHLNWRIGPARVFLQHGVTDKDVSGGLHRAKTGVDLFVAAAGQEAEYVSKQFDYGDAAQRLGFPRFDALVPDRGGRRILLMPTWRSYLVSPSYNPSLRPRFPFDTSGYALFLSELFGSEELRLSLRRHGYTLEFLPHYEMRSVSTAMVPADPAFAVVDQTQRSVQDALRQCDLFITDYSSTAFDVAYLGTPLIYAHFDKEEYFSIGGYRKGYFEHKEHGFGPVCETAEETVKAILSYLESGCVREEEYSRRAADFFAVQDQNNSQRVAAAIAALPGPQQ</sequence>
<dbReference type="CDD" id="cd00761">
    <property type="entry name" value="Glyco_tranf_GTA_type"/>
    <property type="match status" value="1"/>
</dbReference>
<protein>
    <recommendedName>
        <fullName evidence="8">Glycosyltransferase 2-like domain-containing protein</fullName>
    </recommendedName>
</protein>
<dbReference type="AlphaFoldDB" id="A0A3N9WPA7"/>
<accession>A0A3N9WPA7</accession>
<dbReference type="InterPro" id="IPR029044">
    <property type="entry name" value="Nucleotide-diphossugar_trans"/>
</dbReference>
<dbReference type="GO" id="GO:0016758">
    <property type="term" value="F:hexosyltransferase activity"/>
    <property type="evidence" value="ECO:0007669"/>
    <property type="project" value="UniProtKB-ARBA"/>
</dbReference>
<keyword evidence="4" id="KW-0808">Transferase</keyword>
<evidence type="ECO:0000256" key="1">
    <source>
        <dbReference type="ARBA" id="ARBA00004202"/>
    </source>
</evidence>
<dbReference type="GO" id="GO:0005886">
    <property type="term" value="C:plasma membrane"/>
    <property type="evidence" value="ECO:0007669"/>
    <property type="project" value="UniProtKB-SubCell"/>
</dbReference>
<organism evidence="9 10">
    <name type="scientific">Micromonospora inaquosa</name>
    <dbReference type="NCBI Taxonomy" id="2203716"/>
    <lineage>
        <taxon>Bacteria</taxon>
        <taxon>Bacillati</taxon>
        <taxon>Actinomycetota</taxon>
        <taxon>Actinomycetes</taxon>
        <taxon>Micromonosporales</taxon>
        <taxon>Micromonosporaceae</taxon>
        <taxon>Micromonospora</taxon>
    </lineage>
</organism>
<proteinExistence type="inferred from homology"/>
<comment type="similarity">
    <text evidence="2">Belongs to the CDP-glycerol glycerophosphotransferase family.</text>
</comment>
<dbReference type="EMBL" id="QGSZ01000203">
    <property type="protein sequence ID" value="RQX02658.1"/>
    <property type="molecule type" value="Genomic_DNA"/>
</dbReference>
<dbReference type="PANTHER" id="PTHR22916:SF3">
    <property type="entry name" value="UDP-GLCNAC:BETAGAL BETA-1,3-N-ACETYLGLUCOSAMINYLTRANSFERASE-LIKE PROTEIN 1"/>
    <property type="match status" value="1"/>
</dbReference>